<dbReference type="OrthoDB" id="9768949at2"/>
<keyword evidence="3" id="KW-1185">Reference proteome</keyword>
<dbReference type="STRING" id="1298851.TST_0152"/>
<organism evidence="2 3">
    <name type="scientific">Thermosulfidibacter takaii (strain DSM 17441 / JCM 13301 / NBRC 103674 / ABI70S6)</name>
    <dbReference type="NCBI Taxonomy" id="1298851"/>
    <lineage>
        <taxon>Bacteria</taxon>
        <taxon>Pseudomonadati</taxon>
        <taxon>Thermosulfidibacterota</taxon>
        <taxon>Thermosulfidibacteria</taxon>
        <taxon>Thermosulfidibacterales</taxon>
        <taxon>Thermosulfidibacteraceae</taxon>
    </lineage>
</organism>
<dbReference type="InterPro" id="IPR052894">
    <property type="entry name" value="AsmA-related"/>
</dbReference>
<dbReference type="EMBL" id="AP013035">
    <property type="protein sequence ID" value="BAT70962.1"/>
    <property type="molecule type" value="Genomic_DNA"/>
</dbReference>
<dbReference type="Pfam" id="PF13116">
    <property type="entry name" value="YhdP"/>
    <property type="match status" value="1"/>
</dbReference>
<dbReference type="PANTHER" id="PTHR30441">
    <property type="entry name" value="DUF748 DOMAIN-CONTAINING PROTEIN"/>
    <property type="match status" value="1"/>
</dbReference>
<dbReference type="GO" id="GO:0090313">
    <property type="term" value="P:regulation of protein targeting to membrane"/>
    <property type="evidence" value="ECO:0007669"/>
    <property type="project" value="TreeGrafter"/>
</dbReference>
<evidence type="ECO:0000313" key="3">
    <source>
        <dbReference type="Proteomes" id="UP000063234"/>
    </source>
</evidence>
<evidence type="ECO:0000259" key="1">
    <source>
        <dbReference type="Pfam" id="PF13116"/>
    </source>
</evidence>
<sequence>MFKRIVKGFLIVLILLLVVLVIALASINRIINSKHFKGYLNKKLASSKVHINYQRATLKLTEGSLWIRDLAVTKGKSVNASISSIYIYNLYHPKSLGVRANNGKIAVLSIKRKKTPSQEKKLSIPFLPQVELKNIAVQYLNHRINVAEATIAQDKSGFIKITSDFLKLNGKAEWKTNTVKIDLFNLFVETSKLTNLLSQITKVPNLPILHQPASVRVDKANIKFNSQKKTLEILVNSRIGIKTANESFLLNDKGQTTAFLKLTFDFKNHNIGINLSKVRGNLTKLKKITPLFTKPKVLTKTVFPIIGSGTLNNGSFSILLSKGHLKQITINGDIENVTAYIPKTRLTVYEAYGHVSLKDKLLNIKLSHANCEGLNLQKSKVSIKISKPIAINITTFATGKVQNIYKLIDKLPLSQSLKLTINQHKCIQGNLKVRVNLSIKRKVDLNVRAELINAILRDSLFPQYIFIKKAILNICNNIIKITASNVRYARILAKNASIEINNGIVNVQISKIKGDVSTLDLPVFVKLLKNSNVNIRKASSNLEFVEISLTKGKLKKLKIKGIVNQGLASYKNLHLKGQNLKIRVNLPVILVDDGNLQIENTNIRIQNSKVNIKDKLAHIEVTSVDPNQLVLLLQNKFKIALPFEINNPSNLQLNMDYNLKNKELYIKNVTLQNKRTKISGTFEVTKKSLTGLLRLETPQKTRIKIEKKENTLYLTSKGLLKIDALKELINFKNKIIKRLSGSIKSDVSMQVDLKNSIPYNFSGNIILNTFRINGTKVNGQIRGLGEKLIIGPLEITAKNGKAIVEGGALLPYNAKTLIIGKMLVGLQIKGEFLDITPFLNNYKNGNNNTSQKNRPEKIPPIEGTINFSLNKLKAGSRMFEDLQGFIHLDTPRNMISANLKKGKLCGFAFSGNYLKTGKLMRLKAHSKGNNTFSNLFTCALQKSSEDISGNFTYNVSVETSFANSSNLIKKLNGSVYLESKKGKIYKMTLLMKILQLLSVTNILTLNLPNIGSKGYEYDKLLVEAKIENGTVKIEQGILESKALKLFAYGNVYPVKQKIDLTILAAPFTTIDKIISHIPLLGKILTGKSKTFISFPFKASGNLKDPTIVPLSPTTIGKGIFGIIKRTLKAPVELVPLPTEKATEKPSSK</sequence>
<dbReference type="Proteomes" id="UP000063234">
    <property type="component" value="Chromosome"/>
</dbReference>
<dbReference type="KEGG" id="ttk:TST_0152"/>
<gene>
    <name evidence="2" type="ORF">TST_0152</name>
</gene>
<dbReference type="AlphaFoldDB" id="A0A0S3QRK1"/>
<dbReference type="RefSeq" id="WP_068548745.1">
    <property type="nucleotide sequence ID" value="NZ_AP013035.1"/>
</dbReference>
<dbReference type="InterPro" id="IPR025263">
    <property type="entry name" value="YhdP_central"/>
</dbReference>
<protein>
    <recommendedName>
        <fullName evidence="1">YhdP central domain-containing protein</fullName>
    </recommendedName>
</protein>
<accession>A0A0S3QRK1</accession>
<reference evidence="3" key="1">
    <citation type="journal article" date="2018" name="Science">
        <title>A primordial and reversible TCA cycle in a facultatively chemolithoautotrophic thermophile.</title>
        <authorList>
            <person name="Nunoura T."/>
            <person name="Chikaraishi Y."/>
            <person name="Izaki R."/>
            <person name="Suwa T."/>
            <person name="Sato T."/>
            <person name="Harada T."/>
            <person name="Mori K."/>
            <person name="Kato Y."/>
            <person name="Miyazaki M."/>
            <person name="Shimamura S."/>
            <person name="Yanagawa K."/>
            <person name="Shuto A."/>
            <person name="Ohkouchi N."/>
            <person name="Fujita N."/>
            <person name="Takaki Y."/>
            <person name="Atomi H."/>
            <person name="Takai K."/>
        </authorList>
    </citation>
    <scope>NUCLEOTIDE SEQUENCE [LARGE SCALE GENOMIC DNA]</scope>
    <source>
        <strain evidence="3">DSM 17441 / JCM 13301 / NBRC 103674 / ABI70S6</strain>
    </source>
</reference>
<dbReference type="PANTHER" id="PTHR30441:SF8">
    <property type="entry name" value="DUF748 DOMAIN-CONTAINING PROTEIN"/>
    <property type="match status" value="1"/>
</dbReference>
<proteinExistence type="predicted"/>
<name>A0A0S3QRK1_THET7</name>
<dbReference type="GO" id="GO:0005886">
    <property type="term" value="C:plasma membrane"/>
    <property type="evidence" value="ECO:0007669"/>
    <property type="project" value="TreeGrafter"/>
</dbReference>
<evidence type="ECO:0000313" key="2">
    <source>
        <dbReference type="EMBL" id="BAT70962.1"/>
    </source>
</evidence>
<feature type="domain" description="YhdP central" evidence="1">
    <location>
        <begin position="956"/>
        <end position="1107"/>
    </location>
</feature>